<dbReference type="InterPro" id="IPR006037">
    <property type="entry name" value="RCK_C"/>
</dbReference>
<sequence length="455" mass="49901">MWLGKDMNIVIVGAGDMGRHIAAMLSKEQHNVVLIDNDPKKIEKVSSTLDIAVRVGSGSDWVLLEDLLELSPHVLLALTGDDETNLVSCSIARHLGYPRTVARVGDSRFLNNTRLDYSHIFSVDYFIAPELLVANDIVKYMVSPGSRAVEHFAHGAVQLRTLVIPSKWKKGDRSLKDLGLPSDVMVGLIRRPDKQGFRVIFPHGKDRLLPGDEVTFIGDAETVSNLHHYFGGIDRAFKSATIIGGSLTAINLAKLLIQKEVAVKIIDKSYDKCAQLSEKLPQCTIVHHDATDLEFLHAEKIKNADILIACTRDDETNLVTACLAKEAGCEDVVAILTNLSYLSLVERLGVHYAVSPRISAANHILSQIFSGTVTSLISLYENQAEIMEINVSMDSKIVGIPLAELGPFFPEDFLIAVIQNRGRVMIANGGRIISPGDTVIVITSPQHVAEIQKMF</sequence>
<keyword evidence="5" id="KW-0520">NAD</keyword>
<organism evidence="9 10">
    <name type="scientific">Parachlamydia acanthamoebae</name>
    <dbReference type="NCBI Taxonomy" id="83552"/>
    <lineage>
        <taxon>Bacteria</taxon>
        <taxon>Pseudomonadati</taxon>
        <taxon>Chlamydiota</taxon>
        <taxon>Chlamydiia</taxon>
        <taxon>Parachlamydiales</taxon>
        <taxon>Parachlamydiaceae</taxon>
        <taxon>Parachlamydia</taxon>
    </lineage>
</organism>
<dbReference type="SUPFAM" id="SSF51735">
    <property type="entry name" value="NAD(P)-binding Rossmann-fold domains"/>
    <property type="match status" value="2"/>
</dbReference>
<dbReference type="PANTHER" id="PTHR43833">
    <property type="entry name" value="POTASSIUM CHANNEL PROTEIN 2-RELATED-RELATED"/>
    <property type="match status" value="1"/>
</dbReference>
<keyword evidence="4" id="KW-0630">Potassium</keyword>
<evidence type="ECO:0000256" key="4">
    <source>
        <dbReference type="ARBA" id="ARBA00022958"/>
    </source>
</evidence>
<feature type="domain" description="RCK N-terminal" evidence="7">
    <location>
        <begin position="6"/>
        <end position="121"/>
    </location>
</feature>
<gene>
    <name evidence="9" type="primary">trkA1</name>
    <name evidence="9" type="ORF">DB43_AS00520</name>
</gene>
<dbReference type="InterPro" id="IPR036291">
    <property type="entry name" value="NAD(P)-bd_dom_sf"/>
</dbReference>
<dbReference type="PRINTS" id="PR00335">
    <property type="entry name" value="KUPTAKETRKA"/>
</dbReference>
<dbReference type="Gene3D" id="3.40.50.720">
    <property type="entry name" value="NAD(P)-binding Rossmann-like Domain"/>
    <property type="match status" value="2"/>
</dbReference>
<dbReference type="InterPro" id="IPR003148">
    <property type="entry name" value="RCK_N"/>
</dbReference>
<dbReference type="PATRIC" id="fig|83552.4.peg.2757"/>
<dbReference type="PROSITE" id="PS51201">
    <property type="entry name" value="RCK_N"/>
    <property type="match status" value="2"/>
</dbReference>
<evidence type="ECO:0000256" key="2">
    <source>
        <dbReference type="ARBA" id="ARBA00022448"/>
    </source>
</evidence>
<evidence type="ECO:0000256" key="6">
    <source>
        <dbReference type="ARBA" id="ARBA00023065"/>
    </source>
</evidence>
<dbReference type="Pfam" id="PF02080">
    <property type="entry name" value="TrkA_C"/>
    <property type="match status" value="2"/>
</dbReference>
<evidence type="ECO:0000256" key="3">
    <source>
        <dbReference type="ARBA" id="ARBA00022538"/>
    </source>
</evidence>
<dbReference type="Pfam" id="PF02254">
    <property type="entry name" value="TrkA_N"/>
    <property type="match status" value="2"/>
</dbReference>
<dbReference type="InterPro" id="IPR036721">
    <property type="entry name" value="RCK_C_sf"/>
</dbReference>
<evidence type="ECO:0000256" key="1">
    <source>
        <dbReference type="ARBA" id="ARBA00017378"/>
    </source>
</evidence>
<feature type="domain" description="RCK C-terminal" evidence="8">
    <location>
        <begin position="147"/>
        <end position="232"/>
    </location>
</feature>
<dbReference type="SUPFAM" id="SSF116726">
    <property type="entry name" value="TrkA C-terminal domain-like"/>
    <property type="match status" value="2"/>
</dbReference>
<keyword evidence="6" id="KW-0406">Ion transport</keyword>
<dbReference type="InterPro" id="IPR050721">
    <property type="entry name" value="Trk_Ktr_HKT_K-transport"/>
</dbReference>
<evidence type="ECO:0000256" key="5">
    <source>
        <dbReference type="ARBA" id="ARBA00023027"/>
    </source>
</evidence>
<dbReference type="PANTHER" id="PTHR43833:SF5">
    <property type="entry name" value="TRK SYSTEM POTASSIUM UPTAKE PROTEIN TRKA"/>
    <property type="match status" value="1"/>
</dbReference>
<name>A0A0C1E435_9BACT</name>
<dbReference type="GO" id="GO:0015079">
    <property type="term" value="F:potassium ion transmembrane transporter activity"/>
    <property type="evidence" value="ECO:0007669"/>
    <property type="project" value="InterPro"/>
</dbReference>
<accession>A0A0C1E435</accession>
<evidence type="ECO:0000259" key="7">
    <source>
        <dbReference type="PROSITE" id="PS51201"/>
    </source>
</evidence>
<dbReference type="NCBIfam" id="NF007039">
    <property type="entry name" value="PRK09496.3-2"/>
    <property type="match status" value="1"/>
</dbReference>
<reference evidence="9 10" key="1">
    <citation type="journal article" date="2014" name="Mol. Biol. Evol.">
        <title>Massive expansion of Ubiquitination-related gene families within the Chlamydiae.</title>
        <authorList>
            <person name="Domman D."/>
            <person name="Collingro A."/>
            <person name="Lagkouvardos I."/>
            <person name="Gehre L."/>
            <person name="Weinmaier T."/>
            <person name="Rattei T."/>
            <person name="Subtil A."/>
            <person name="Horn M."/>
        </authorList>
    </citation>
    <scope>NUCLEOTIDE SEQUENCE [LARGE SCALE GENOMIC DNA]</scope>
    <source>
        <strain evidence="9 10">OEW1</strain>
    </source>
</reference>
<dbReference type="PROSITE" id="PS51202">
    <property type="entry name" value="RCK_C"/>
    <property type="match status" value="2"/>
</dbReference>
<evidence type="ECO:0000313" key="10">
    <source>
        <dbReference type="Proteomes" id="UP000031307"/>
    </source>
</evidence>
<dbReference type="Gene3D" id="3.30.70.1450">
    <property type="entry name" value="Regulator of K+ conductance, C-terminal domain"/>
    <property type="match status" value="2"/>
</dbReference>
<protein>
    <recommendedName>
        <fullName evidence="1">Trk system potassium uptake protein TrkA</fullName>
    </recommendedName>
</protein>
<dbReference type="Proteomes" id="UP000031307">
    <property type="component" value="Unassembled WGS sequence"/>
</dbReference>
<dbReference type="EMBL" id="JSAM01000129">
    <property type="protein sequence ID" value="KIA76182.1"/>
    <property type="molecule type" value="Genomic_DNA"/>
</dbReference>
<evidence type="ECO:0000313" key="9">
    <source>
        <dbReference type="EMBL" id="KIA76182.1"/>
    </source>
</evidence>
<dbReference type="AlphaFoldDB" id="A0A0C1E435"/>
<dbReference type="InterPro" id="IPR006036">
    <property type="entry name" value="K_uptake_TrkA"/>
</dbReference>
<keyword evidence="2" id="KW-0813">Transport</keyword>
<feature type="domain" description="RCK C-terminal" evidence="8">
    <location>
        <begin position="374"/>
        <end position="455"/>
    </location>
</feature>
<keyword evidence="3" id="KW-0633">Potassium transport</keyword>
<evidence type="ECO:0000259" key="8">
    <source>
        <dbReference type="PROSITE" id="PS51202"/>
    </source>
</evidence>
<dbReference type="GO" id="GO:0005886">
    <property type="term" value="C:plasma membrane"/>
    <property type="evidence" value="ECO:0007669"/>
    <property type="project" value="InterPro"/>
</dbReference>
<proteinExistence type="predicted"/>
<comment type="caution">
    <text evidence="9">The sequence shown here is derived from an EMBL/GenBank/DDBJ whole genome shotgun (WGS) entry which is preliminary data.</text>
</comment>
<feature type="domain" description="RCK N-terminal" evidence="7">
    <location>
        <begin position="237"/>
        <end position="365"/>
    </location>
</feature>